<dbReference type="Pfam" id="PF00067">
    <property type="entry name" value="p450"/>
    <property type="match status" value="1"/>
</dbReference>
<dbReference type="EMBL" id="CP063845">
    <property type="protein sequence ID" value="UFP94712.1"/>
    <property type="molecule type" value="Genomic_DNA"/>
</dbReference>
<dbReference type="InterPro" id="IPR002397">
    <property type="entry name" value="Cyt_P450_B"/>
</dbReference>
<gene>
    <name evidence="3" type="ORF">ISF26_00190</name>
</gene>
<name>A0ABY3PLZ5_9CYAN</name>
<evidence type="ECO:0000256" key="1">
    <source>
        <dbReference type="ARBA" id="ARBA00010617"/>
    </source>
</evidence>
<dbReference type="CDD" id="cd20625">
    <property type="entry name" value="CYP164-like"/>
    <property type="match status" value="1"/>
</dbReference>
<keyword evidence="2" id="KW-0479">Metal-binding</keyword>
<evidence type="ECO:0000313" key="3">
    <source>
        <dbReference type="EMBL" id="UFP94712.1"/>
    </source>
</evidence>
<evidence type="ECO:0000256" key="2">
    <source>
        <dbReference type="RuleBase" id="RU000461"/>
    </source>
</evidence>
<dbReference type="PANTHER" id="PTHR46696">
    <property type="entry name" value="P450, PUTATIVE (EUROFUNG)-RELATED"/>
    <property type="match status" value="1"/>
</dbReference>
<keyword evidence="2" id="KW-0560">Oxidoreductase</keyword>
<dbReference type="PRINTS" id="PR00385">
    <property type="entry name" value="P450"/>
</dbReference>
<protein>
    <submittedName>
        <fullName evidence="3">Cytochrome P450</fullName>
    </submittedName>
</protein>
<proteinExistence type="inferred from homology"/>
<keyword evidence="4" id="KW-1185">Reference proteome</keyword>
<evidence type="ECO:0000313" key="4">
    <source>
        <dbReference type="Proteomes" id="UP001054846"/>
    </source>
</evidence>
<dbReference type="RefSeq" id="WP_230841768.1">
    <property type="nucleotide sequence ID" value="NZ_CP063845.1"/>
</dbReference>
<dbReference type="PROSITE" id="PS00086">
    <property type="entry name" value="CYTOCHROME_P450"/>
    <property type="match status" value="1"/>
</dbReference>
<sequence length="408" mass="46483">MSTLPPPRFNPFDPEFRRDPYRVYAHLRVAAPIHRSLGMWVLTRYADVLAVLKDPRFSSSQIPLAVRQRSEEPDQAQSHPLARLAAKSIVFTDEPDHTRLRHLVVRAIKRRTPAQEQAHLTRIASALLERVSFKGRMDAVADYAERLPLQFMAESMALPPDSWQSVRDWTHQLRYLLEPGLMGRKDFERVQTVLDEVSAFFEDMLAVRRQQPGDDLISALDAAHRETQVDRLSDEEIVYCCIMMFVAGHETTRSLIASGLLTLLQHPEQLADVRAHPELIGAALTEMLRYESPLQQTKRRATVAVTVGGWTIQPGEQVLLCLGAANRDPERFEEPDRFDITRTDTAHLAFGQGMHHCLGAALAQMEAQVALRVLLERFANLTLEDTPEWLEHSFILRGLKTLPVQWDR</sequence>
<dbReference type="InterPro" id="IPR001128">
    <property type="entry name" value="Cyt_P450"/>
</dbReference>
<dbReference type="PRINTS" id="PR00359">
    <property type="entry name" value="BP450"/>
</dbReference>
<accession>A0ABY3PLZ5</accession>
<comment type="similarity">
    <text evidence="1 2">Belongs to the cytochrome P450 family.</text>
</comment>
<keyword evidence="2" id="KW-0349">Heme</keyword>
<dbReference type="SUPFAM" id="SSF48264">
    <property type="entry name" value="Cytochrome P450"/>
    <property type="match status" value="1"/>
</dbReference>
<reference evidence="3 4" key="1">
    <citation type="journal article" date="2021" name="Genome Biol. Evol.">
        <title>Complete Genome Sequencing of a Novel Gloeobacter Species from a Waterfall Cave in Mexico.</title>
        <authorList>
            <person name="Saw J.H."/>
            <person name="Cardona T."/>
            <person name="Montejano G."/>
        </authorList>
    </citation>
    <scope>NUCLEOTIDE SEQUENCE [LARGE SCALE GENOMIC DNA]</scope>
    <source>
        <strain evidence="3">MG652769</strain>
    </source>
</reference>
<keyword evidence="2" id="KW-0408">Iron</keyword>
<dbReference type="Proteomes" id="UP001054846">
    <property type="component" value="Chromosome"/>
</dbReference>
<organism evidence="3 4">
    <name type="scientific">Gloeobacter morelensis MG652769</name>
    <dbReference type="NCBI Taxonomy" id="2781736"/>
    <lineage>
        <taxon>Bacteria</taxon>
        <taxon>Bacillati</taxon>
        <taxon>Cyanobacteriota</taxon>
        <taxon>Cyanophyceae</taxon>
        <taxon>Gloeobacterales</taxon>
        <taxon>Gloeobacteraceae</taxon>
        <taxon>Gloeobacter</taxon>
        <taxon>Gloeobacter morelensis</taxon>
    </lineage>
</organism>
<dbReference type="InterPro" id="IPR036396">
    <property type="entry name" value="Cyt_P450_sf"/>
</dbReference>
<dbReference type="Gene3D" id="1.10.630.10">
    <property type="entry name" value="Cytochrome P450"/>
    <property type="match status" value="1"/>
</dbReference>
<dbReference type="InterPro" id="IPR017972">
    <property type="entry name" value="Cyt_P450_CS"/>
</dbReference>
<dbReference type="PANTHER" id="PTHR46696:SF1">
    <property type="entry name" value="CYTOCHROME P450 YJIB-RELATED"/>
    <property type="match status" value="1"/>
</dbReference>
<keyword evidence="2" id="KW-0503">Monooxygenase</keyword>